<dbReference type="SUPFAM" id="SSF160544">
    <property type="entry name" value="EscU C-terminal domain-like"/>
    <property type="match status" value="1"/>
</dbReference>
<dbReference type="EMBL" id="BANC01000035">
    <property type="protein sequence ID" value="GAN80026.1"/>
    <property type="molecule type" value="Genomic_DNA"/>
</dbReference>
<dbReference type="PRINTS" id="PR00950">
    <property type="entry name" value="TYPE3IMSPROT"/>
</dbReference>
<dbReference type="AlphaFoldDB" id="A0A0D6PF90"/>
<dbReference type="GO" id="GO:0005886">
    <property type="term" value="C:plasma membrane"/>
    <property type="evidence" value="ECO:0007669"/>
    <property type="project" value="TreeGrafter"/>
</dbReference>
<name>A0A0D6PF90_9PROT</name>
<dbReference type="InterPro" id="IPR006135">
    <property type="entry name" value="T3SS_substrate_exporter"/>
</dbReference>
<dbReference type="Gene3D" id="3.40.1690.10">
    <property type="entry name" value="secretion proteins EscU"/>
    <property type="match status" value="1"/>
</dbReference>
<sequence>MAEGDSGEKKHAPTERRLRQAAERGDVRRSQELPKAAAIAVFTVLVLAGAAGLGIKLQGVFAACLANAGTAPLSSAKGWAGAVGWGLFPLLAFIAAVGFAGSIVSGGWVFAVNLLMPDFSKLMPQQGLGQIFSSHGLTEHGKSILKLLAIGGAGGLAILARRTDFASLSGLRAPLPGALLGIAFQVIITICLVLVVLAAGDFALQVWLHRQKLRMTDAEIREEMKDSAGNPHVKSRQRAIARKLARARQMQRLPEASVVVTNPTHYACAIRYRRGSDRAPVLLAKGVGLLAEEIIARARGHGIPVVQSPPLARAIYRHVEPDDNVPVALYRACAEVLAYVWRLQHWRTQGGEKPMPPKPHEGEIEVPRFAPWGS</sequence>
<protein>
    <submittedName>
        <fullName evidence="4">Flagellar biosynthetic protein FlhB</fullName>
    </submittedName>
</protein>
<keyword evidence="5" id="KW-1185">Reference proteome</keyword>
<keyword evidence="4" id="KW-0282">Flagellum</keyword>
<comment type="caution">
    <text evidence="4">The sequence shown here is derived from an EMBL/GenBank/DDBJ whole genome shotgun (WGS) entry which is preliminary data.</text>
</comment>
<feature type="transmembrane region" description="Helical" evidence="3">
    <location>
        <begin position="36"/>
        <end position="55"/>
    </location>
</feature>
<feature type="transmembrane region" description="Helical" evidence="3">
    <location>
        <begin position="182"/>
        <end position="204"/>
    </location>
</feature>
<feature type="region of interest" description="Disordered" evidence="2">
    <location>
        <begin position="1"/>
        <end position="27"/>
    </location>
</feature>
<dbReference type="PANTHER" id="PTHR30531">
    <property type="entry name" value="FLAGELLAR BIOSYNTHETIC PROTEIN FLHB"/>
    <property type="match status" value="1"/>
</dbReference>
<keyword evidence="3" id="KW-1133">Transmembrane helix</keyword>
<keyword evidence="4" id="KW-0966">Cell projection</keyword>
<dbReference type="STRING" id="1120923.SAMN02746095_02063"/>
<evidence type="ECO:0000256" key="2">
    <source>
        <dbReference type="SAM" id="MobiDB-lite"/>
    </source>
</evidence>
<keyword evidence="3" id="KW-0472">Membrane</keyword>
<feature type="transmembrane region" description="Helical" evidence="3">
    <location>
        <begin position="87"/>
        <end position="116"/>
    </location>
</feature>
<evidence type="ECO:0000256" key="3">
    <source>
        <dbReference type="SAM" id="Phobius"/>
    </source>
</evidence>
<dbReference type="RefSeq" id="WP_048878451.1">
    <property type="nucleotide sequence ID" value="NZ_BANC01000035.1"/>
</dbReference>
<dbReference type="GO" id="GO:0009306">
    <property type="term" value="P:protein secretion"/>
    <property type="evidence" value="ECO:0007669"/>
    <property type="project" value="InterPro"/>
</dbReference>
<comment type="similarity">
    <text evidence="1">Belongs to the type III secretion exporter family.</text>
</comment>
<dbReference type="PANTHER" id="PTHR30531:SF12">
    <property type="entry name" value="FLAGELLAR BIOSYNTHETIC PROTEIN FLHB"/>
    <property type="match status" value="1"/>
</dbReference>
<gene>
    <name evidence="4" type="ORF">Aam_035_033</name>
</gene>
<accession>A0A0D6PF90</accession>
<organism evidence="4 5">
    <name type="scientific">Acidocella aminolytica 101 = DSM 11237</name>
    <dbReference type="NCBI Taxonomy" id="1120923"/>
    <lineage>
        <taxon>Bacteria</taxon>
        <taxon>Pseudomonadati</taxon>
        <taxon>Pseudomonadota</taxon>
        <taxon>Alphaproteobacteria</taxon>
        <taxon>Acetobacterales</taxon>
        <taxon>Acidocellaceae</taxon>
        <taxon>Acidocella</taxon>
    </lineage>
</organism>
<feature type="region of interest" description="Disordered" evidence="2">
    <location>
        <begin position="350"/>
        <end position="374"/>
    </location>
</feature>
<dbReference type="Proteomes" id="UP000032668">
    <property type="component" value="Unassembled WGS sequence"/>
</dbReference>
<evidence type="ECO:0000313" key="5">
    <source>
        <dbReference type="Proteomes" id="UP000032668"/>
    </source>
</evidence>
<feature type="transmembrane region" description="Helical" evidence="3">
    <location>
        <begin position="144"/>
        <end position="162"/>
    </location>
</feature>
<reference evidence="4 5" key="1">
    <citation type="submission" date="2012-11" db="EMBL/GenBank/DDBJ databases">
        <title>Whole genome sequence of Acidocella aminolytica 101 = DSM 11237.</title>
        <authorList>
            <person name="Azuma Y."/>
            <person name="Higashiura N."/>
            <person name="Hirakawa H."/>
            <person name="Matsushita K."/>
        </authorList>
    </citation>
    <scope>NUCLEOTIDE SEQUENCE [LARGE SCALE GENOMIC DNA]</scope>
    <source>
        <strain evidence="5">101 / DSM 11237</strain>
    </source>
</reference>
<dbReference type="Pfam" id="PF01312">
    <property type="entry name" value="Bac_export_2"/>
    <property type="match status" value="1"/>
</dbReference>
<dbReference type="OrthoDB" id="9807950at2"/>
<evidence type="ECO:0000313" key="4">
    <source>
        <dbReference type="EMBL" id="GAN80026.1"/>
    </source>
</evidence>
<dbReference type="InterPro" id="IPR029025">
    <property type="entry name" value="T3SS_substrate_exporter_C"/>
</dbReference>
<keyword evidence="3" id="KW-0812">Transmembrane</keyword>
<keyword evidence="4" id="KW-0969">Cilium</keyword>
<evidence type="ECO:0000256" key="1">
    <source>
        <dbReference type="ARBA" id="ARBA00010690"/>
    </source>
</evidence>
<proteinExistence type="inferred from homology"/>